<reference evidence="1" key="2">
    <citation type="journal article" date="2015" name="Fish Shellfish Immunol.">
        <title>Early steps in the European eel (Anguilla anguilla)-Vibrio vulnificus interaction in the gills: Role of the RtxA13 toxin.</title>
        <authorList>
            <person name="Callol A."/>
            <person name="Pajuelo D."/>
            <person name="Ebbesson L."/>
            <person name="Teles M."/>
            <person name="MacKenzie S."/>
            <person name="Amaro C."/>
        </authorList>
    </citation>
    <scope>NUCLEOTIDE SEQUENCE</scope>
</reference>
<organism evidence="1">
    <name type="scientific">Anguilla anguilla</name>
    <name type="common">European freshwater eel</name>
    <name type="synonym">Muraena anguilla</name>
    <dbReference type="NCBI Taxonomy" id="7936"/>
    <lineage>
        <taxon>Eukaryota</taxon>
        <taxon>Metazoa</taxon>
        <taxon>Chordata</taxon>
        <taxon>Craniata</taxon>
        <taxon>Vertebrata</taxon>
        <taxon>Euteleostomi</taxon>
        <taxon>Actinopterygii</taxon>
        <taxon>Neopterygii</taxon>
        <taxon>Teleostei</taxon>
        <taxon>Anguilliformes</taxon>
        <taxon>Anguillidae</taxon>
        <taxon>Anguilla</taxon>
    </lineage>
</organism>
<proteinExistence type="predicted"/>
<reference evidence="1" key="1">
    <citation type="submission" date="2014-11" db="EMBL/GenBank/DDBJ databases">
        <authorList>
            <person name="Amaro Gonzalez C."/>
        </authorList>
    </citation>
    <scope>NUCLEOTIDE SEQUENCE</scope>
</reference>
<sequence length="31" mass="3815">MYCILLGVYQQGDPREQWHQDFEFLINMIQV</sequence>
<accession>A0A0E9RNP7</accession>
<dbReference type="EMBL" id="GBXM01091295">
    <property type="protein sequence ID" value="JAH17282.1"/>
    <property type="molecule type" value="Transcribed_RNA"/>
</dbReference>
<name>A0A0E9RNP7_ANGAN</name>
<dbReference type="EMBL" id="GBXM01099127">
    <property type="protein sequence ID" value="JAH09450.1"/>
    <property type="molecule type" value="Transcribed_RNA"/>
</dbReference>
<protein>
    <submittedName>
        <fullName evidence="1">Uncharacterized protein</fullName>
    </submittedName>
</protein>
<dbReference type="AlphaFoldDB" id="A0A0E9RNP7"/>
<dbReference type="EMBL" id="GBXM01077816">
    <property type="protein sequence ID" value="JAH30761.1"/>
    <property type="molecule type" value="Transcribed_RNA"/>
</dbReference>
<evidence type="ECO:0000313" key="1">
    <source>
        <dbReference type="EMBL" id="JAH30761.1"/>
    </source>
</evidence>